<protein>
    <submittedName>
        <fullName evidence="2">DUF2188 domain-containing protein</fullName>
    </submittedName>
</protein>
<name>A0ABT8VVP1_9FLAO</name>
<evidence type="ECO:0000313" key="3">
    <source>
        <dbReference type="Proteomes" id="UP001168642"/>
    </source>
</evidence>
<proteinExistence type="predicted"/>
<dbReference type="InterPro" id="IPR018691">
    <property type="entry name" value="DUF2188"/>
</dbReference>
<dbReference type="Proteomes" id="UP001168642">
    <property type="component" value="Unassembled WGS sequence"/>
</dbReference>
<organism evidence="2 3">
    <name type="scientific">Wenyingzhuangia gilva</name>
    <dbReference type="NCBI Taxonomy" id="3057677"/>
    <lineage>
        <taxon>Bacteria</taxon>
        <taxon>Pseudomonadati</taxon>
        <taxon>Bacteroidota</taxon>
        <taxon>Flavobacteriia</taxon>
        <taxon>Flavobacteriales</taxon>
        <taxon>Flavobacteriaceae</taxon>
        <taxon>Wenyingzhuangia</taxon>
    </lineage>
</organism>
<gene>
    <name evidence="2" type="ORF">QVZ41_14450</name>
</gene>
<comment type="caution">
    <text evidence="2">The sequence shown here is derived from an EMBL/GenBank/DDBJ whole genome shotgun (WGS) entry which is preliminary data.</text>
</comment>
<dbReference type="EMBL" id="JAUMIT010000025">
    <property type="protein sequence ID" value="MDO3696050.1"/>
    <property type="molecule type" value="Genomic_DNA"/>
</dbReference>
<evidence type="ECO:0000256" key="1">
    <source>
        <dbReference type="SAM" id="MobiDB-lite"/>
    </source>
</evidence>
<feature type="region of interest" description="Disordered" evidence="1">
    <location>
        <begin position="56"/>
        <end position="75"/>
    </location>
</feature>
<evidence type="ECO:0000313" key="2">
    <source>
        <dbReference type="EMBL" id="MDO3696050.1"/>
    </source>
</evidence>
<reference evidence="2" key="1">
    <citation type="submission" date="2023-07" db="EMBL/GenBank/DDBJ databases">
        <title>Wenyingzhuangia sp. chi5 genome sequencing and assembly.</title>
        <authorList>
            <person name="Park S."/>
        </authorList>
    </citation>
    <scope>NUCLEOTIDE SEQUENCE</scope>
    <source>
        <strain evidence="2">Chi5</strain>
    </source>
</reference>
<keyword evidence="3" id="KW-1185">Reference proteome</keyword>
<accession>A0ABT8VVP1</accession>
<sequence length="75" mass="8198">MGRKVYDISKKGDGWAVKGRDNERASIITNTKTEAINAAAQIGRNNGNAQVVIHKKNGQIQSERTYGNDPYPPKG</sequence>
<dbReference type="RefSeq" id="WP_302885356.1">
    <property type="nucleotide sequence ID" value="NZ_JAUMIT010000025.1"/>
</dbReference>
<dbReference type="Pfam" id="PF09954">
    <property type="entry name" value="DUF2188"/>
    <property type="match status" value="1"/>
</dbReference>